<organism evidence="2 3">
    <name type="scientific">Vibrio gigantis</name>
    <dbReference type="NCBI Taxonomy" id="296199"/>
    <lineage>
        <taxon>Bacteria</taxon>
        <taxon>Pseudomonadati</taxon>
        <taxon>Pseudomonadota</taxon>
        <taxon>Gammaproteobacteria</taxon>
        <taxon>Vibrionales</taxon>
        <taxon>Vibrionaceae</taxon>
        <taxon>Vibrio</taxon>
    </lineage>
</organism>
<evidence type="ECO:0000313" key="3">
    <source>
        <dbReference type="Proteomes" id="UP000322521"/>
    </source>
</evidence>
<protein>
    <submittedName>
        <fullName evidence="2">Uncharacterized protein</fullName>
    </submittedName>
</protein>
<dbReference type="Proteomes" id="UP000322521">
    <property type="component" value="Unassembled WGS sequence"/>
</dbReference>
<keyword evidence="1" id="KW-0812">Transmembrane</keyword>
<evidence type="ECO:0000256" key="1">
    <source>
        <dbReference type="SAM" id="Phobius"/>
    </source>
</evidence>
<proteinExistence type="predicted"/>
<keyword evidence="3" id="KW-1185">Reference proteome</keyword>
<dbReference type="RefSeq" id="WP_081230294.1">
    <property type="nucleotide sequence ID" value="NZ_AP025494.1"/>
</dbReference>
<keyword evidence="1" id="KW-0472">Membrane</keyword>
<dbReference type="AlphaFoldDB" id="A0A5M9NX19"/>
<sequence>MDKMDTVHSQSSKYSKLRTWLTDVSVIFTAIILIILLIAMYRAYQDESLNDAIANASNGYGPLMSQCLEQSSRLECLGNLKIVADTNTFESAKAIALAK</sequence>
<feature type="transmembrane region" description="Helical" evidence="1">
    <location>
        <begin position="20"/>
        <end position="41"/>
    </location>
</feature>
<evidence type="ECO:0000313" key="2">
    <source>
        <dbReference type="EMBL" id="KAA8675657.1"/>
    </source>
</evidence>
<accession>A0A5M9NX19</accession>
<gene>
    <name evidence="2" type="ORF">F4W18_13625</name>
</gene>
<name>A0A5M9NX19_9VIBR</name>
<comment type="caution">
    <text evidence="2">The sequence shown here is derived from an EMBL/GenBank/DDBJ whole genome shotgun (WGS) entry which is preliminary data.</text>
</comment>
<dbReference type="EMBL" id="VXJS01000007">
    <property type="protein sequence ID" value="KAA8675657.1"/>
    <property type="molecule type" value="Genomic_DNA"/>
</dbReference>
<keyword evidence="1" id="KW-1133">Transmembrane helix</keyword>
<reference evidence="2 3" key="1">
    <citation type="submission" date="2019-09" db="EMBL/GenBank/DDBJ databases">
        <title>Draft genome sequence of various Type strains from the CCUG.</title>
        <authorList>
            <person name="Pineiro-Iglesias B."/>
            <person name="Tunovic T."/>
            <person name="Unosson C."/>
            <person name="Inganas E."/>
            <person name="Ohlen M."/>
            <person name="Cardew S."/>
            <person name="Jensie-Markopoulos S."/>
            <person name="Salva-Serra F."/>
            <person name="Jaen-Luchoro D."/>
            <person name="Karlsson R."/>
            <person name="Svensson-Stadler L."/>
            <person name="Chun J."/>
            <person name="Moore E."/>
        </authorList>
    </citation>
    <scope>NUCLEOTIDE SEQUENCE [LARGE SCALE GENOMIC DNA]</scope>
    <source>
        <strain evidence="2 3">CCUG 56969T</strain>
    </source>
</reference>